<dbReference type="InterPro" id="IPR042070">
    <property type="entry name" value="PucR_C-HTH_sf"/>
</dbReference>
<dbReference type="Pfam" id="PF13556">
    <property type="entry name" value="HTH_30"/>
    <property type="match status" value="1"/>
</dbReference>
<dbReference type="AlphaFoldDB" id="A0A1Y0YD45"/>
<reference evidence="3 4" key="1">
    <citation type="submission" date="2019-06" db="EMBL/GenBank/DDBJ databases">
        <title>Genome sequence analysis of &gt;100 Bacillus licheniformis strains suggests intrinsic resistance to this species.</title>
        <authorList>
            <person name="Wels M."/>
            <person name="Siezen R.J."/>
            <person name="Johansen E."/>
            <person name="Stuer-Lauridsen B."/>
            <person name="Bjerre K."/>
            <person name="Nielsen B.K.K."/>
        </authorList>
    </citation>
    <scope>NUCLEOTIDE SEQUENCE [LARGE SCALE GENOMIC DNA]</scope>
    <source>
        <strain evidence="3 4">BAC-16736</strain>
    </source>
</reference>
<dbReference type="EMBL" id="NILC01000021">
    <property type="protein sequence ID" value="TWL28643.1"/>
    <property type="molecule type" value="Genomic_DNA"/>
</dbReference>
<dbReference type="GeneID" id="92862369"/>
<dbReference type="PANTHER" id="PTHR33744">
    <property type="entry name" value="CARBOHYDRATE DIACID REGULATOR"/>
    <property type="match status" value="1"/>
</dbReference>
<accession>A0A1Y0YD45</accession>
<evidence type="ECO:0000313" key="5">
    <source>
        <dbReference type="Proteomes" id="UP000595038"/>
    </source>
</evidence>
<reference evidence="2 5" key="2">
    <citation type="submission" date="2020-12" db="EMBL/GenBank/DDBJ databases">
        <title>FDA dAtabase for Regulatory Grade micrObial Sequences (FDA-ARGOS): Supporting development and validation of Infectious Disease Dx tests.</title>
        <authorList>
            <person name="Nelson B."/>
            <person name="Plummer A."/>
            <person name="Tallon L."/>
            <person name="Sadzewicz L."/>
            <person name="Zhao X."/>
            <person name="Boylan J."/>
            <person name="Ott S."/>
            <person name="Bowen H."/>
            <person name="Vavikolanu K."/>
            <person name="Mehta A."/>
            <person name="Aluvathingal J."/>
            <person name="Nadendla S."/>
            <person name="Myers T."/>
            <person name="Yan Y."/>
            <person name="Sichtig H."/>
        </authorList>
    </citation>
    <scope>NUCLEOTIDE SEQUENCE [LARGE SCALE GENOMIC DNA]</scope>
    <source>
        <strain evidence="2 5">FDAARGOS_923</strain>
    </source>
</reference>
<dbReference type="InterPro" id="IPR025736">
    <property type="entry name" value="PucR_C-HTH_dom"/>
</dbReference>
<dbReference type="Proteomes" id="UP000435910">
    <property type="component" value="Unassembled WGS sequence"/>
</dbReference>
<evidence type="ECO:0000313" key="4">
    <source>
        <dbReference type="Proteomes" id="UP000435910"/>
    </source>
</evidence>
<dbReference type="PANTHER" id="PTHR33744:SF15">
    <property type="entry name" value="CARBOHYDRATE DIACID REGULATOR"/>
    <property type="match status" value="1"/>
</dbReference>
<dbReference type="Proteomes" id="UP000595038">
    <property type="component" value="Chromosome"/>
</dbReference>
<gene>
    <name evidence="3" type="ORF">CHCC16736_3245</name>
    <name evidence="2" type="ORF">I6G80_21670</name>
</gene>
<proteinExistence type="predicted"/>
<dbReference type="EMBL" id="CP065647">
    <property type="protein sequence ID" value="QPR72381.1"/>
    <property type="molecule type" value="Genomic_DNA"/>
</dbReference>
<name>A0A1Y0YD45_BACLI</name>
<dbReference type="Gene3D" id="1.10.10.2840">
    <property type="entry name" value="PucR C-terminal helix-turn-helix domain"/>
    <property type="match status" value="1"/>
</dbReference>
<dbReference type="InterPro" id="IPR009057">
    <property type="entry name" value="Homeodomain-like_sf"/>
</dbReference>
<protein>
    <submittedName>
        <fullName evidence="2">Helix-turn-helix domain-containing protein</fullName>
    </submittedName>
    <submittedName>
        <fullName evidence="3">Leucine-rich protein</fullName>
    </submittedName>
</protein>
<evidence type="ECO:0000259" key="1">
    <source>
        <dbReference type="Pfam" id="PF13556"/>
    </source>
</evidence>
<sequence>MLEKLKTLYGERMVGSKAVSKHDALWFQTDEGETFGVLKSAVTDREKELLYCLFRPFSEPHRPQQLTKREKEWHEYFFCDAPLQNPGNIQLIQGHFFKMEHAPEERQAIKEAVSGFFKDPLVVWYDRHEAVIVHENPSPFLAKKELSELADALTSDFMATPVFFSGQLHPVNGSLQGKIRFEKQMFHYMLEAGDIGNVATFCQCLPSFLTAKPERVHASSFSDAVREALSDPETSLTIKTYMRCNLNASLTAKRLFIHRNSLQYRIDKFIERTAIDIRQFEEAAAVYLMMHLL</sequence>
<feature type="domain" description="PucR C-terminal helix-turn-helix" evidence="1">
    <location>
        <begin position="237"/>
        <end position="291"/>
    </location>
</feature>
<organism evidence="3 4">
    <name type="scientific">Bacillus licheniformis</name>
    <dbReference type="NCBI Taxonomy" id="1402"/>
    <lineage>
        <taxon>Bacteria</taxon>
        <taxon>Bacillati</taxon>
        <taxon>Bacillota</taxon>
        <taxon>Bacilli</taxon>
        <taxon>Bacillales</taxon>
        <taxon>Bacillaceae</taxon>
        <taxon>Bacillus</taxon>
    </lineage>
</organism>
<dbReference type="InterPro" id="IPR051448">
    <property type="entry name" value="CdaR-like_regulators"/>
</dbReference>
<dbReference type="RefSeq" id="WP_003180200.1">
    <property type="nucleotide sequence ID" value="NZ_BEXU01000023.1"/>
</dbReference>
<evidence type="ECO:0000313" key="3">
    <source>
        <dbReference type="EMBL" id="TWL28643.1"/>
    </source>
</evidence>
<dbReference type="SUPFAM" id="SSF46689">
    <property type="entry name" value="Homeodomain-like"/>
    <property type="match status" value="1"/>
</dbReference>
<evidence type="ECO:0000313" key="2">
    <source>
        <dbReference type="EMBL" id="QPR72381.1"/>
    </source>
</evidence>